<organism evidence="2 3">
    <name type="scientific">Entomomonas asaccharolytica</name>
    <dbReference type="NCBI Taxonomy" id="2785331"/>
    <lineage>
        <taxon>Bacteria</taxon>
        <taxon>Pseudomonadati</taxon>
        <taxon>Pseudomonadota</taxon>
        <taxon>Gammaproteobacteria</taxon>
        <taxon>Pseudomonadales</taxon>
        <taxon>Pseudomonadaceae</taxon>
        <taxon>Entomomonas</taxon>
    </lineage>
</organism>
<dbReference type="Proteomes" id="UP000595278">
    <property type="component" value="Chromosome"/>
</dbReference>
<keyword evidence="3" id="KW-1185">Reference proteome</keyword>
<keyword evidence="1" id="KW-1133">Transmembrane helix</keyword>
<feature type="transmembrane region" description="Helical" evidence="1">
    <location>
        <begin position="16"/>
        <end position="34"/>
    </location>
</feature>
<accession>A0A974RW39</accession>
<dbReference type="EMBL" id="CP067393">
    <property type="protein sequence ID" value="QQP84831.1"/>
    <property type="molecule type" value="Genomic_DNA"/>
</dbReference>
<protein>
    <submittedName>
        <fullName evidence="2">Phage holin family protein</fullName>
    </submittedName>
</protein>
<evidence type="ECO:0000313" key="2">
    <source>
        <dbReference type="EMBL" id="QQP84831.1"/>
    </source>
</evidence>
<dbReference type="Pfam" id="PF07332">
    <property type="entry name" value="Phage_holin_3_6"/>
    <property type="match status" value="1"/>
</dbReference>
<feature type="transmembrane region" description="Helical" evidence="1">
    <location>
        <begin position="79"/>
        <end position="100"/>
    </location>
</feature>
<dbReference type="RefSeq" id="WP_201090728.1">
    <property type="nucleotide sequence ID" value="NZ_CP067393.1"/>
</dbReference>
<evidence type="ECO:0000313" key="3">
    <source>
        <dbReference type="Proteomes" id="UP000595278"/>
    </source>
</evidence>
<feature type="transmembrane region" description="Helical" evidence="1">
    <location>
        <begin position="46"/>
        <end position="73"/>
    </location>
</feature>
<proteinExistence type="predicted"/>
<keyword evidence="1" id="KW-0472">Membrane</keyword>
<evidence type="ECO:0000256" key="1">
    <source>
        <dbReference type="SAM" id="Phobius"/>
    </source>
</evidence>
<keyword evidence="1" id="KW-0812">Transmembrane</keyword>
<dbReference type="AlphaFoldDB" id="A0A974RW39"/>
<name>A0A974RW39_9GAMM</name>
<sequence length="125" mass="14282">MDAHKASEPNKPSQEGLIRAIFNLLSSHVSLFVIELQEAKDFTWSYFVHVAIIVVCSVLFFIMFSVGIIAYFWDSYRLTAILGLLGSYLLIIMIALINLVRIKKKTKLFTSSKEELLKDKEELLP</sequence>
<reference evidence="2 3" key="1">
    <citation type="submission" date="2021-01" db="EMBL/GenBank/DDBJ databases">
        <title>Entomomonas sp. F2A isolated from a house cricket (Acheta domesticus).</title>
        <authorList>
            <person name="Spergser J."/>
            <person name="Busse H.-J."/>
        </authorList>
    </citation>
    <scope>NUCLEOTIDE SEQUENCE [LARGE SCALE GENOMIC DNA]</scope>
    <source>
        <strain evidence="2 3">F2A</strain>
    </source>
</reference>
<dbReference type="KEGG" id="eaz:JHT90_10520"/>
<gene>
    <name evidence="2" type="ORF">JHT90_10520</name>
</gene>
<dbReference type="InterPro" id="IPR009937">
    <property type="entry name" value="Phage_holin_3_6"/>
</dbReference>